<gene>
    <name evidence="2" type="ORF">TCIL3000_9_2300</name>
</gene>
<sequence>MHEEWLGRSRDRGEGANGHRAEVGGGAITQSMVMTMNSNLQQERLTSVTIRQRGLKNLTPLCCFLTLVAEGLRPWQGKSFWRVGDVSVILCWTVLEEKKAKWVSHRSSRLLRVRAPGAWCLTHIVADEVPEKRFASTAVIGAECVLEPLGATKHVAGVVDPYETAQFRKRVNVF</sequence>
<evidence type="ECO:0000313" key="2">
    <source>
        <dbReference type="EMBL" id="CCC92833.1"/>
    </source>
</evidence>
<accession>G0UTW9</accession>
<protein>
    <submittedName>
        <fullName evidence="2">Uncharacterized protein TCIL3000_9_2300</fullName>
    </submittedName>
</protein>
<feature type="region of interest" description="Disordered" evidence="1">
    <location>
        <begin position="1"/>
        <end position="22"/>
    </location>
</feature>
<dbReference type="EMBL" id="HE575322">
    <property type="protein sequence ID" value="CCC92833.1"/>
    <property type="molecule type" value="Genomic_DNA"/>
</dbReference>
<proteinExistence type="predicted"/>
<dbReference type="VEuPathDB" id="TriTrypDB:TcIL3000_9_2300"/>
<reference evidence="2" key="1">
    <citation type="journal article" date="2012" name="Proc. Natl. Acad. Sci. U.S.A.">
        <title>Antigenic diversity is generated by distinct evolutionary mechanisms in African trypanosome species.</title>
        <authorList>
            <person name="Jackson A.P."/>
            <person name="Berry A."/>
            <person name="Aslett M."/>
            <person name="Allison H.C."/>
            <person name="Burton P."/>
            <person name="Vavrova-Anderson J."/>
            <person name="Brown R."/>
            <person name="Browne H."/>
            <person name="Corton N."/>
            <person name="Hauser H."/>
            <person name="Gamble J."/>
            <person name="Gilderthorp R."/>
            <person name="Marcello L."/>
            <person name="McQuillan J."/>
            <person name="Otto T.D."/>
            <person name="Quail M.A."/>
            <person name="Sanders M.J."/>
            <person name="van Tonder A."/>
            <person name="Ginger M.L."/>
            <person name="Field M.C."/>
            <person name="Barry J.D."/>
            <person name="Hertz-Fowler C."/>
            <person name="Berriman M."/>
        </authorList>
    </citation>
    <scope>NUCLEOTIDE SEQUENCE</scope>
    <source>
        <strain evidence="2">IL3000</strain>
    </source>
</reference>
<organism evidence="2">
    <name type="scientific">Trypanosoma congolense (strain IL3000)</name>
    <dbReference type="NCBI Taxonomy" id="1068625"/>
    <lineage>
        <taxon>Eukaryota</taxon>
        <taxon>Discoba</taxon>
        <taxon>Euglenozoa</taxon>
        <taxon>Kinetoplastea</taxon>
        <taxon>Metakinetoplastina</taxon>
        <taxon>Trypanosomatida</taxon>
        <taxon>Trypanosomatidae</taxon>
        <taxon>Trypanosoma</taxon>
        <taxon>Nannomonas</taxon>
    </lineage>
</organism>
<name>G0UTW9_TRYCI</name>
<evidence type="ECO:0000256" key="1">
    <source>
        <dbReference type="SAM" id="MobiDB-lite"/>
    </source>
</evidence>
<dbReference type="AlphaFoldDB" id="G0UTW9"/>